<keyword evidence="1" id="KW-1185">Reference proteome</keyword>
<dbReference type="WBParaSite" id="nRc.2.0.1.t21190-RA">
    <property type="protein sequence ID" value="nRc.2.0.1.t21190-RA"/>
    <property type="gene ID" value="nRc.2.0.1.g21190"/>
</dbReference>
<organism evidence="1 2">
    <name type="scientific">Romanomermis culicivorax</name>
    <name type="common">Nematode worm</name>
    <dbReference type="NCBI Taxonomy" id="13658"/>
    <lineage>
        <taxon>Eukaryota</taxon>
        <taxon>Metazoa</taxon>
        <taxon>Ecdysozoa</taxon>
        <taxon>Nematoda</taxon>
        <taxon>Enoplea</taxon>
        <taxon>Dorylaimia</taxon>
        <taxon>Mermithida</taxon>
        <taxon>Mermithoidea</taxon>
        <taxon>Mermithidae</taxon>
        <taxon>Romanomermis</taxon>
    </lineage>
</organism>
<dbReference type="AlphaFoldDB" id="A0A915J4W9"/>
<evidence type="ECO:0000313" key="1">
    <source>
        <dbReference type="Proteomes" id="UP000887565"/>
    </source>
</evidence>
<reference evidence="2" key="1">
    <citation type="submission" date="2022-11" db="UniProtKB">
        <authorList>
            <consortium name="WormBaseParasite"/>
        </authorList>
    </citation>
    <scope>IDENTIFICATION</scope>
</reference>
<name>A0A915J4W9_ROMCU</name>
<dbReference type="Proteomes" id="UP000887565">
    <property type="component" value="Unplaced"/>
</dbReference>
<evidence type="ECO:0000313" key="2">
    <source>
        <dbReference type="WBParaSite" id="nRc.2.0.1.t21190-RA"/>
    </source>
</evidence>
<sequence>MESVQKLPTLGYIIYLHLFSINLSDKNGIKVIMIKPASQMSIVSTTVVMKSYDAVLLNLMK</sequence>
<accession>A0A915J4W9</accession>
<proteinExistence type="predicted"/>
<protein>
    <submittedName>
        <fullName evidence="2">Uncharacterized protein</fullName>
    </submittedName>
</protein>